<evidence type="ECO:0000313" key="2">
    <source>
        <dbReference type="Proteomes" id="UP000580250"/>
    </source>
</evidence>
<accession>A0A6V7XVF2</accession>
<comment type="caution">
    <text evidence="1">The sequence shown here is derived from an EMBL/GenBank/DDBJ whole genome shotgun (WGS) entry which is preliminary data.</text>
</comment>
<dbReference type="EMBL" id="CAJEWN010002365">
    <property type="protein sequence ID" value="CAD2203312.1"/>
    <property type="molecule type" value="Genomic_DNA"/>
</dbReference>
<protein>
    <submittedName>
        <fullName evidence="1">Uncharacterized protein</fullName>
    </submittedName>
</protein>
<name>A0A6V7XVF2_MELEN</name>
<proteinExistence type="predicted"/>
<dbReference type="AlphaFoldDB" id="A0A6V7XVF2"/>
<reference evidence="1 2" key="1">
    <citation type="submission" date="2020-08" db="EMBL/GenBank/DDBJ databases">
        <authorList>
            <person name="Koutsovoulos G."/>
            <person name="Danchin GJ E."/>
        </authorList>
    </citation>
    <scope>NUCLEOTIDE SEQUENCE [LARGE SCALE GENOMIC DNA]</scope>
</reference>
<evidence type="ECO:0000313" key="1">
    <source>
        <dbReference type="EMBL" id="CAD2203312.1"/>
    </source>
</evidence>
<organism evidence="1 2">
    <name type="scientific">Meloidogyne enterolobii</name>
    <name type="common">Root-knot nematode worm</name>
    <name type="synonym">Meloidogyne mayaguensis</name>
    <dbReference type="NCBI Taxonomy" id="390850"/>
    <lineage>
        <taxon>Eukaryota</taxon>
        <taxon>Metazoa</taxon>
        <taxon>Ecdysozoa</taxon>
        <taxon>Nematoda</taxon>
        <taxon>Chromadorea</taxon>
        <taxon>Rhabditida</taxon>
        <taxon>Tylenchina</taxon>
        <taxon>Tylenchomorpha</taxon>
        <taxon>Tylenchoidea</taxon>
        <taxon>Meloidogynidae</taxon>
        <taxon>Meloidogyninae</taxon>
        <taxon>Meloidogyne</taxon>
    </lineage>
</organism>
<gene>
    <name evidence="1" type="ORF">MENT_LOCUS56995</name>
</gene>
<sequence length="171" mass="19235">MHIDFNPLYVDWSSLTESNDQWGGYNVFRGVPFQRGSGLGSVFRSLLRYLIPIGKEIGTAIGRQGLESGNRVLSNVLEGKDLKESLVNEGKSGLKNLLEKAANNIEKQKGNGFEFKRQKETRSKTIGQMNTENINKTCYSKIGPPNFIPKFSKKKISRPKKRLRIDALGPY</sequence>
<dbReference type="Proteomes" id="UP000580250">
    <property type="component" value="Unassembled WGS sequence"/>
</dbReference>